<evidence type="ECO:0000256" key="4">
    <source>
        <dbReference type="ARBA" id="ARBA00022692"/>
    </source>
</evidence>
<evidence type="ECO:0000256" key="7">
    <source>
        <dbReference type="ARBA" id="ARBA00023010"/>
    </source>
</evidence>
<feature type="transmembrane region" description="Helical" evidence="9">
    <location>
        <begin position="218"/>
        <end position="245"/>
    </location>
</feature>
<keyword evidence="2 9" id="KW-0813">Transport</keyword>
<reference evidence="11 12" key="1">
    <citation type="submission" date="2015-12" db="EMBL/GenBank/DDBJ databases">
        <title>Complete genome sequence of Pseudoalteromonas rubra SCSIO 6842, harboring a conjugative plasmid.</title>
        <authorList>
            <person name="Li B."/>
            <person name="Wang X."/>
        </authorList>
    </citation>
    <scope>NUCLEOTIDE SEQUENCE [LARGE SCALE GENOMIC DNA]</scope>
    <source>
        <strain evidence="11 12">SCSIO 6842</strain>
    </source>
</reference>
<accession>A0A0U3GGE9</accession>
<feature type="transmembrane region" description="Helical" evidence="9">
    <location>
        <begin position="121"/>
        <end position="141"/>
    </location>
</feature>
<dbReference type="EMBL" id="CP013611">
    <property type="protein sequence ID" value="ALU43994.1"/>
    <property type="molecule type" value="Genomic_DNA"/>
</dbReference>
<dbReference type="PRINTS" id="PR01755">
    <property type="entry name" value="SECFTRNLCASE"/>
</dbReference>
<feature type="transmembrane region" description="Helical" evidence="9">
    <location>
        <begin position="251"/>
        <end position="274"/>
    </location>
</feature>
<feature type="domain" description="Protein export membrane protein SecD/SecF C-terminal" evidence="10">
    <location>
        <begin position="105"/>
        <end position="278"/>
    </location>
</feature>
<dbReference type="GO" id="GO:0005886">
    <property type="term" value="C:plasma membrane"/>
    <property type="evidence" value="ECO:0007669"/>
    <property type="project" value="UniProtKB-SubCell"/>
</dbReference>
<dbReference type="RefSeq" id="WP_058797063.1">
    <property type="nucleotide sequence ID" value="NZ_CP013611.1"/>
</dbReference>
<evidence type="ECO:0000256" key="5">
    <source>
        <dbReference type="ARBA" id="ARBA00022927"/>
    </source>
</evidence>
<sequence length="300" mass="32705">MHKLWQTIRTSGLLLSLIAVILSAVFVNQYGLEFGQDFTGGYVSEFQLAQDISSSELRDQLTPYVSGEFRLSEHDALHWQLFQPPQNNSPKPLDWHTQLPDELGMEILDSRYVGAQIGAELIEQGGLALLVSLLAVGLYLIVRFEWRLAVSASLALLHDVLITLGFFAATGMEFDLTVLAALLAIIGYSLNDSIVIGDKVRELVRARPDSTVSNTINAALGSTLGRTAITSLTTLTTIAALWWLGGASLQGFASALFIGVAVGTWSSIFVSATLPQWLGLSHSNYQRTLSEQEKQQLAEP</sequence>
<dbReference type="NCBIfam" id="TIGR00916">
    <property type="entry name" value="2A0604s01"/>
    <property type="match status" value="1"/>
</dbReference>
<dbReference type="Gene3D" id="1.20.1640.10">
    <property type="entry name" value="Multidrug efflux transporter AcrB transmembrane domain"/>
    <property type="match status" value="1"/>
</dbReference>
<dbReference type="NCBIfam" id="TIGR00966">
    <property type="entry name" value="transloc_SecF"/>
    <property type="match status" value="1"/>
</dbReference>
<evidence type="ECO:0000259" key="10">
    <source>
        <dbReference type="Pfam" id="PF02355"/>
    </source>
</evidence>
<feature type="transmembrane region" description="Helical" evidence="9">
    <location>
        <begin position="12"/>
        <end position="32"/>
    </location>
</feature>
<comment type="subcellular location">
    <subcellularLocation>
        <location evidence="1 9">Cell membrane</location>
        <topology evidence="1 9">Multi-pass membrane protein</topology>
    </subcellularLocation>
</comment>
<evidence type="ECO:0000256" key="3">
    <source>
        <dbReference type="ARBA" id="ARBA00022475"/>
    </source>
</evidence>
<dbReference type="InterPro" id="IPR048634">
    <property type="entry name" value="SecD_SecF_C"/>
</dbReference>
<comment type="subunit">
    <text evidence="9">Forms a complex with SecD. Part of the essential Sec protein translocation apparatus which comprises SecA, SecYEG and auxiliary proteins SecDF-YajC and YidC.</text>
</comment>
<keyword evidence="6 9" id="KW-1133">Transmembrane helix</keyword>
<dbReference type="InterPro" id="IPR022645">
    <property type="entry name" value="SecD/SecF_bac"/>
</dbReference>
<evidence type="ECO:0000256" key="6">
    <source>
        <dbReference type="ARBA" id="ARBA00022989"/>
    </source>
</evidence>
<evidence type="ECO:0000256" key="2">
    <source>
        <dbReference type="ARBA" id="ARBA00022448"/>
    </source>
</evidence>
<protein>
    <recommendedName>
        <fullName evidence="9">Protein-export membrane protein SecF</fullName>
    </recommendedName>
</protein>
<keyword evidence="7 9" id="KW-0811">Translocation</keyword>
<evidence type="ECO:0000256" key="8">
    <source>
        <dbReference type="ARBA" id="ARBA00023136"/>
    </source>
</evidence>
<dbReference type="Proteomes" id="UP000069015">
    <property type="component" value="Chromosome 1"/>
</dbReference>
<evidence type="ECO:0000256" key="1">
    <source>
        <dbReference type="ARBA" id="ARBA00004651"/>
    </source>
</evidence>
<keyword evidence="4 9" id="KW-0812">Transmembrane</keyword>
<dbReference type="PANTHER" id="PTHR30081:SF8">
    <property type="entry name" value="PROTEIN TRANSLOCASE SUBUNIT SECF"/>
    <property type="match status" value="1"/>
</dbReference>
<dbReference type="GO" id="GO:0065002">
    <property type="term" value="P:intracellular protein transmembrane transport"/>
    <property type="evidence" value="ECO:0007669"/>
    <property type="project" value="UniProtKB-UniRule"/>
</dbReference>
<evidence type="ECO:0000313" key="11">
    <source>
        <dbReference type="EMBL" id="ALU43994.1"/>
    </source>
</evidence>
<dbReference type="InterPro" id="IPR022813">
    <property type="entry name" value="SecD/SecF_arch_bac"/>
</dbReference>
<evidence type="ECO:0000256" key="9">
    <source>
        <dbReference type="HAMAP-Rule" id="MF_01464"/>
    </source>
</evidence>
<feature type="transmembrane region" description="Helical" evidence="9">
    <location>
        <begin position="176"/>
        <end position="197"/>
    </location>
</feature>
<keyword evidence="8 9" id="KW-0472">Membrane</keyword>
<dbReference type="HAMAP" id="MF_01464_B">
    <property type="entry name" value="SecF_B"/>
    <property type="match status" value="1"/>
</dbReference>
<comment type="similarity">
    <text evidence="9">Belongs to the SecD/SecF family. SecF subfamily.</text>
</comment>
<dbReference type="InterPro" id="IPR055344">
    <property type="entry name" value="SecD_SecF_C_bact"/>
</dbReference>
<dbReference type="KEGG" id="prr:AT705_14195"/>
<name>A0A0U3GGE9_9GAMM</name>
<dbReference type="GO" id="GO:0015450">
    <property type="term" value="F:protein-transporting ATPase activity"/>
    <property type="evidence" value="ECO:0007669"/>
    <property type="project" value="InterPro"/>
</dbReference>
<dbReference type="Pfam" id="PF02355">
    <property type="entry name" value="SecD_SecF_C"/>
    <property type="match status" value="1"/>
</dbReference>
<evidence type="ECO:0000313" key="12">
    <source>
        <dbReference type="Proteomes" id="UP000069015"/>
    </source>
</evidence>
<comment type="function">
    <text evidence="9">Part of the Sec protein translocase complex. Interacts with the SecYEG preprotein conducting channel. SecDF uses the proton motive force (PMF) to complete protein translocation after the ATP-dependent function of SecA.</text>
</comment>
<keyword evidence="5 9" id="KW-0653">Protein transport</keyword>
<gene>
    <name evidence="9" type="primary">secF</name>
    <name evidence="11" type="ORF">AT705_14195</name>
</gene>
<proteinExistence type="inferred from homology"/>
<keyword evidence="3 9" id="KW-1003">Cell membrane</keyword>
<dbReference type="GO" id="GO:0043952">
    <property type="term" value="P:protein transport by the Sec complex"/>
    <property type="evidence" value="ECO:0007669"/>
    <property type="project" value="UniProtKB-UniRule"/>
</dbReference>
<dbReference type="PANTHER" id="PTHR30081">
    <property type="entry name" value="PROTEIN-EXPORT MEMBRANE PROTEIN SEC"/>
    <property type="match status" value="1"/>
</dbReference>
<dbReference type="AlphaFoldDB" id="A0A0U3GGE9"/>
<dbReference type="InterPro" id="IPR005665">
    <property type="entry name" value="SecF_bac"/>
</dbReference>
<dbReference type="GO" id="GO:0006605">
    <property type="term" value="P:protein targeting"/>
    <property type="evidence" value="ECO:0007669"/>
    <property type="project" value="UniProtKB-UniRule"/>
</dbReference>
<feature type="transmembrane region" description="Helical" evidence="9">
    <location>
        <begin position="148"/>
        <end position="170"/>
    </location>
</feature>
<dbReference type="SUPFAM" id="SSF82866">
    <property type="entry name" value="Multidrug efflux transporter AcrB transmembrane domain"/>
    <property type="match status" value="1"/>
</dbReference>
<organism evidence="11 12">
    <name type="scientific">Pseudoalteromonas rubra</name>
    <dbReference type="NCBI Taxonomy" id="43658"/>
    <lineage>
        <taxon>Bacteria</taxon>
        <taxon>Pseudomonadati</taxon>
        <taxon>Pseudomonadota</taxon>
        <taxon>Gammaproteobacteria</taxon>
        <taxon>Alteromonadales</taxon>
        <taxon>Pseudoalteromonadaceae</taxon>
        <taxon>Pseudoalteromonas</taxon>
    </lineage>
</organism>